<reference evidence="3" key="1">
    <citation type="journal article" date="2019" name="Int. J. Syst. Evol. Microbiol.">
        <title>The Global Catalogue of Microorganisms (GCM) 10K type strain sequencing project: providing services to taxonomists for standard genome sequencing and annotation.</title>
        <authorList>
            <consortium name="The Broad Institute Genomics Platform"/>
            <consortium name="The Broad Institute Genome Sequencing Center for Infectious Disease"/>
            <person name="Wu L."/>
            <person name="Ma J."/>
        </authorList>
    </citation>
    <scope>NUCLEOTIDE SEQUENCE [LARGE SCALE GENOMIC DNA]</scope>
    <source>
        <strain evidence="3">NBRC 111368</strain>
    </source>
</reference>
<proteinExistence type="predicted"/>
<dbReference type="InterPro" id="IPR018392">
    <property type="entry name" value="LysM"/>
</dbReference>
<dbReference type="PANTHER" id="PTHR34700:SF4">
    <property type="entry name" value="PHAGE-LIKE ELEMENT PBSX PROTEIN XKDP"/>
    <property type="match status" value="1"/>
</dbReference>
<feature type="domain" description="LysM" evidence="1">
    <location>
        <begin position="14"/>
        <end position="63"/>
    </location>
</feature>
<keyword evidence="3" id="KW-1185">Reference proteome</keyword>
<name>A0ABW1YXA5_9RHOB</name>
<evidence type="ECO:0000313" key="2">
    <source>
        <dbReference type="EMBL" id="MFC6640508.1"/>
    </source>
</evidence>
<dbReference type="EMBL" id="JBHSWA010000001">
    <property type="protein sequence ID" value="MFC6640508.1"/>
    <property type="molecule type" value="Genomic_DNA"/>
</dbReference>
<dbReference type="InterPro" id="IPR036779">
    <property type="entry name" value="LysM_dom_sf"/>
</dbReference>
<sequence length="70" mass="7581">MLAAATEGLSGPLSAVTVQKGDTLWAISRERYGDPLLYVKVFEANSGNIRDPDLIYPGQVFDLPEEPASE</sequence>
<comment type="caution">
    <text evidence="2">The sequence shown here is derived from an EMBL/GenBank/DDBJ whole genome shotgun (WGS) entry which is preliminary data.</text>
</comment>
<dbReference type="SMART" id="SM00257">
    <property type="entry name" value="LysM"/>
    <property type="match status" value="1"/>
</dbReference>
<dbReference type="InterPro" id="IPR052196">
    <property type="entry name" value="Bact_Kbp"/>
</dbReference>
<dbReference type="Proteomes" id="UP001596403">
    <property type="component" value="Unassembled WGS sequence"/>
</dbReference>
<dbReference type="SUPFAM" id="SSF54106">
    <property type="entry name" value="LysM domain"/>
    <property type="match status" value="1"/>
</dbReference>
<dbReference type="PANTHER" id="PTHR34700">
    <property type="entry name" value="POTASSIUM BINDING PROTEIN KBP"/>
    <property type="match status" value="1"/>
</dbReference>
<dbReference type="Gene3D" id="3.10.350.10">
    <property type="entry name" value="LysM domain"/>
    <property type="match status" value="1"/>
</dbReference>
<dbReference type="Pfam" id="PF01476">
    <property type="entry name" value="LysM"/>
    <property type="match status" value="1"/>
</dbReference>
<protein>
    <submittedName>
        <fullName evidence="2">LysM peptidoglycan-binding domain-containing protein</fullName>
    </submittedName>
</protein>
<accession>A0ABW1YXA5</accession>
<gene>
    <name evidence="2" type="ORF">ACFQAU_00855</name>
</gene>
<dbReference type="CDD" id="cd00118">
    <property type="entry name" value="LysM"/>
    <property type="match status" value="1"/>
</dbReference>
<evidence type="ECO:0000259" key="1">
    <source>
        <dbReference type="PROSITE" id="PS51782"/>
    </source>
</evidence>
<evidence type="ECO:0000313" key="3">
    <source>
        <dbReference type="Proteomes" id="UP001596403"/>
    </source>
</evidence>
<organism evidence="2 3">
    <name type="scientific">Sulfitobacter profundi</name>
    <dbReference type="NCBI Taxonomy" id="2679961"/>
    <lineage>
        <taxon>Bacteria</taxon>
        <taxon>Pseudomonadati</taxon>
        <taxon>Pseudomonadota</taxon>
        <taxon>Alphaproteobacteria</taxon>
        <taxon>Rhodobacterales</taxon>
        <taxon>Roseobacteraceae</taxon>
        <taxon>Sulfitobacter</taxon>
    </lineage>
</organism>
<dbReference type="RefSeq" id="WP_386279863.1">
    <property type="nucleotide sequence ID" value="NZ_JBHSWA010000001.1"/>
</dbReference>
<dbReference type="PROSITE" id="PS51782">
    <property type="entry name" value="LYSM"/>
    <property type="match status" value="1"/>
</dbReference>